<comment type="caution">
    <text evidence="8">The sequence shown here is derived from an EMBL/GenBank/DDBJ whole genome shotgun (WGS) entry which is preliminary data.</text>
</comment>
<evidence type="ECO:0000256" key="3">
    <source>
        <dbReference type="ARBA" id="ARBA00022705"/>
    </source>
</evidence>
<dbReference type="Gene3D" id="3.40.50.300">
    <property type="entry name" value="P-loop containing nucleotide triphosphate hydrolases"/>
    <property type="match status" value="1"/>
</dbReference>
<dbReference type="Pfam" id="PF08542">
    <property type="entry name" value="Rep_fac_C"/>
    <property type="match status" value="1"/>
</dbReference>
<dbReference type="GO" id="GO:0005663">
    <property type="term" value="C:DNA replication factor C complex"/>
    <property type="evidence" value="ECO:0007669"/>
    <property type="project" value="TreeGrafter"/>
</dbReference>
<comment type="similarity">
    <text evidence="1">Belongs to the activator 1 small subunits family. RfcS subfamily.</text>
</comment>
<feature type="domain" description="Replication factor C C-terminal" evidence="7">
    <location>
        <begin position="257"/>
        <end position="334"/>
    </location>
</feature>
<dbReference type="Pfam" id="PF13177">
    <property type="entry name" value="DNA_pol3_delta2"/>
    <property type="match status" value="1"/>
</dbReference>
<dbReference type="GO" id="GO:0003677">
    <property type="term" value="F:DNA binding"/>
    <property type="evidence" value="ECO:0007669"/>
    <property type="project" value="InterPro"/>
</dbReference>
<proteinExistence type="inferred from homology"/>
<dbReference type="InterPro" id="IPR008921">
    <property type="entry name" value="DNA_pol3_clamp-load_cplx_C"/>
</dbReference>
<dbReference type="GO" id="GO:0006281">
    <property type="term" value="P:DNA repair"/>
    <property type="evidence" value="ECO:0007669"/>
    <property type="project" value="TreeGrafter"/>
</dbReference>
<dbReference type="SUPFAM" id="SSF52540">
    <property type="entry name" value="P-loop containing nucleoside triphosphate hydrolases"/>
    <property type="match status" value="1"/>
</dbReference>
<dbReference type="PANTHER" id="PTHR11669">
    <property type="entry name" value="REPLICATION FACTOR C / DNA POLYMERASE III GAMMA-TAU SUBUNIT"/>
    <property type="match status" value="1"/>
</dbReference>
<evidence type="ECO:0000256" key="4">
    <source>
        <dbReference type="ARBA" id="ARBA00022741"/>
    </source>
</evidence>
<evidence type="ECO:0000259" key="7">
    <source>
        <dbReference type="Pfam" id="PF08542"/>
    </source>
</evidence>
<evidence type="ECO:0000256" key="1">
    <source>
        <dbReference type="ARBA" id="ARBA00009668"/>
    </source>
</evidence>
<dbReference type="GO" id="GO:0006261">
    <property type="term" value="P:DNA-templated DNA replication"/>
    <property type="evidence" value="ECO:0007669"/>
    <property type="project" value="TreeGrafter"/>
</dbReference>
<protein>
    <recommendedName>
        <fullName evidence="2">Replication factor C small subunit</fullName>
    </recommendedName>
    <alternativeName>
        <fullName evidence="6">Clamp loader small subunit</fullName>
    </alternativeName>
</protein>
<dbReference type="EMBL" id="QGMZ01000014">
    <property type="protein sequence ID" value="PWR74951.1"/>
    <property type="molecule type" value="Genomic_DNA"/>
</dbReference>
<name>A0A2V2NH67_9EURY</name>
<dbReference type="AlphaFoldDB" id="A0A2V2NH67"/>
<evidence type="ECO:0000256" key="2">
    <source>
        <dbReference type="ARBA" id="ARBA00014164"/>
    </source>
</evidence>
<dbReference type="InterPro" id="IPR050238">
    <property type="entry name" value="DNA_Rep/Repair_Clamp_Loader"/>
</dbReference>
<dbReference type="CDD" id="cd00009">
    <property type="entry name" value="AAA"/>
    <property type="match status" value="1"/>
</dbReference>
<dbReference type="GO" id="GO:0003689">
    <property type="term" value="F:DNA clamp loader activity"/>
    <property type="evidence" value="ECO:0007669"/>
    <property type="project" value="TreeGrafter"/>
</dbReference>
<keyword evidence="4" id="KW-0547">Nucleotide-binding</keyword>
<dbReference type="SUPFAM" id="SSF48019">
    <property type="entry name" value="post-AAA+ oligomerization domain-like"/>
    <property type="match status" value="1"/>
</dbReference>
<dbReference type="Gene3D" id="1.20.272.10">
    <property type="match status" value="1"/>
</dbReference>
<reference evidence="8 9" key="1">
    <citation type="submission" date="2018-05" db="EMBL/GenBank/DDBJ databases">
        <title>Draft genome of Methanospirillum stamsii Pt1.</title>
        <authorList>
            <person name="Dueholm M.S."/>
            <person name="Nielsen P.H."/>
            <person name="Bakmann L.F."/>
            <person name="Otzen D.E."/>
        </authorList>
    </citation>
    <scope>NUCLEOTIDE SEQUENCE [LARGE SCALE GENOMIC DNA]</scope>
    <source>
        <strain evidence="8 9">Pt1</strain>
    </source>
</reference>
<evidence type="ECO:0000256" key="6">
    <source>
        <dbReference type="ARBA" id="ARBA00031749"/>
    </source>
</evidence>
<dbReference type="Proteomes" id="UP000245934">
    <property type="component" value="Unassembled WGS sequence"/>
</dbReference>
<dbReference type="InterPro" id="IPR013748">
    <property type="entry name" value="Rep_factorC_C"/>
</dbReference>
<keyword evidence="9" id="KW-1185">Reference proteome</keyword>
<accession>A0A2V2NH67</accession>
<keyword evidence="5" id="KW-0067">ATP-binding</keyword>
<sequence>MHWNIYGGSYRMFWIEKYRPVSFDQIHGQERVSEVLKRCAETKTLPHLVVCGPPGTGKSVAVETTLRELYGERWQDNVTLFRTADFMERGKSALESDERFFQLYRSDESFLSNFKHIISSYASIRPIDAEFKVMLFEDAQALSHDVQHALRRTMERYSATCRFIFTTTQVSSLIPPIKSRCLPLFFSPVSREIIRDTLNQIQEDIPEQDRVSSDEIGLIVAASAGDLRKAIMYLQVRVETKTPFNPDTLSMTELQEETSTAFHAMKAKDVGAAQKTIQSLMISQGLSGKEVISTLLQVVEREYHDPEIITLLADADARLTHAGNEYVQVNALVATIVAEVFP</sequence>
<gene>
    <name evidence="8" type="ORF">DLD82_06915</name>
</gene>
<dbReference type="GO" id="GO:0005524">
    <property type="term" value="F:ATP binding"/>
    <property type="evidence" value="ECO:0007669"/>
    <property type="project" value="UniProtKB-KW"/>
</dbReference>
<dbReference type="NCBIfam" id="NF009067">
    <property type="entry name" value="PRK12402.1"/>
    <property type="match status" value="1"/>
</dbReference>
<dbReference type="PANTHER" id="PTHR11669:SF20">
    <property type="entry name" value="REPLICATION FACTOR C SUBUNIT 4"/>
    <property type="match status" value="1"/>
</dbReference>
<evidence type="ECO:0000313" key="9">
    <source>
        <dbReference type="Proteomes" id="UP000245934"/>
    </source>
</evidence>
<evidence type="ECO:0000256" key="5">
    <source>
        <dbReference type="ARBA" id="ARBA00022840"/>
    </source>
</evidence>
<dbReference type="InterPro" id="IPR027417">
    <property type="entry name" value="P-loop_NTPase"/>
</dbReference>
<organism evidence="8 9">
    <name type="scientific">Methanospirillum stamsii</name>
    <dbReference type="NCBI Taxonomy" id="1277351"/>
    <lineage>
        <taxon>Archaea</taxon>
        <taxon>Methanobacteriati</taxon>
        <taxon>Methanobacteriota</taxon>
        <taxon>Stenosarchaea group</taxon>
        <taxon>Methanomicrobia</taxon>
        <taxon>Methanomicrobiales</taxon>
        <taxon>Methanospirillaceae</taxon>
        <taxon>Methanospirillum</taxon>
    </lineage>
</organism>
<evidence type="ECO:0000313" key="8">
    <source>
        <dbReference type="EMBL" id="PWR74951.1"/>
    </source>
</evidence>
<keyword evidence="3" id="KW-0235">DNA replication</keyword>